<protein>
    <submittedName>
        <fullName evidence="3">Arylamine N-acetyltransferase</fullName>
    </submittedName>
</protein>
<sequence length="273" mass="29714">MDMDGYFERIGLDGCAATLRGLEELQSAQMRAIAFENIDPLLGRVPDVSLAGIRDKLVAGGRGGYCFELNTLFGAALQACGFRADRVLARVRNGAPRGGQRSHLAWIVTVGGEEWLADTGFGGAGASVPLRVAARAVQEAPTGRYRFVEDDGAGELVLERETPEGWYALFGFDRVPVSDVDVEAANFLCARWERAPFPSNLMLSRHHERGRVSLLNTALRVESRGEVEKRTIASEAELRAVLLDLFSLPGAADLAPSIWRRLAELGHAAIRPR</sequence>
<reference evidence="3 4" key="1">
    <citation type="submission" date="2020-06" db="EMBL/GenBank/DDBJ databases">
        <title>Oricola thermophila sp. nov. isolated from a tidal sediments.</title>
        <authorList>
            <person name="Kwon K.K."/>
            <person name="Yang S.-H."/>
            <person name="Park M.-J."/>
        </authorList>
    </citation>
    <scope>NUCLEOTIDE SEQUENCE [LARGE SCALE GENOMIC DNA]</scope>
    <source>
        <strain evidence="3 4">MEBiC13590</strain>
    </source>
</reference>
<dbReference type="Proteomes" id="UP000509367">
    <property type="component" value="Chromosome"/>
</dbReference>
<dbReference type="Gene3D" id="2.40.128.150">
    <property type="entry name" value="Cysteine proteinases"/>
    <property type="match status" value="1"/>
</dbReference>
<evidence type="ECO:0000256" key="2">
    <source>
        <dbReference type="RuleBase" id="RU003452"/>
    </source>
</evidence>
<evidence type="ECO:0000313" key="3">
    <source>
        <dbReference type="EMBL" id="QKV18888.1"/>
    </source>
</evidence>
<dbReference type="EMBL" id="CP054836">
    <property type="protein sequence ID" value="QKV18888.1"/>
    <property type="molecule type" value="Genomic_DNA"/>
</dbReference>
<organism evidence="3 4">
    <name type="scientific">Oricola thermophila</name>
    <dbReference type="NCBI Taxonomy" id="2742145"/>
    <lineage>
        <taxon>Bacteria</taxon>
        <taxon>Pseudomonadati</taxon>
        <taxon>Pseudomonadota</taxon>
        <taxon>Alphaproteobacteria</taxon>
        <taxon>Hyphomicrobiales</taxon>
        <taxon>Ahrensiaceae</taxon>
        <taxon>Oricola</taxon>
    </lineage>
</organism>
<keyword evidence="4" id="KW-1185">Reference proteome</keyword>
<dbReference type="InterPro" id="IPR001447">
    <property type="entry name" value="Arylamine_N-AcTrfase"/>
</dbReference>
<gene>
    <name evidence="3" type="ORF">HTY61_10720</name>
</gene>
<proteinExistence type="inferred from homology"/>
<evidence type="ECO:0000313" key="4">
    <source>
        <dbReference type="Proteomes" id="UP000509367"/>
    </source>
</evidence>
<dbReference type="KEGG" id="orm:HTY61_10720"/>
<accession>A0A6N1VDV2</accession>
<comment type="similarity">
    <text evidence="1 2">Belongs to the arylamine N-acetyltransferase family.</text>
</comment>
<dbReference type="GO" id="GO:0016407">
    <property type="term" value="F:acetyltransferase activity"/>
    <property type="evidence" value="ECO:0007669"/>
    <property type="project" value="InterPro"/>
</dbReference>
<dbReference type="Pfam" id="PF00797">
    <property type="entry name" value="Acetyltransf_2"/>
    <property type="match status" value="1"/>
</dbReference>
<dbReference type="AlphaFoldDB" id="A0A6N1VDV2"/>
<evidence type="ECO:0000256" key="1">
    <source>
        <dbReference type="ARBA" id="ARBA00006547"/>
    </source>
</evidence>
<dbReference type="PANTHER" id="PTHR11786:SF0">
    <property type="entry name" value="ARYLAMINE N-ACETYLTRANSFERASE 4-RELATED"/>
    <property type="match status" value="1"/>
</dbReference>
<dbReference type="PRINTS" id="PR01543">
    <property type="entry name" value="ANATRNSFRASE"/>
</dbReference>
<dbReference type="SUPFAM" id="SSF54001">
    <property type="entry name" value="Cysteine proteinases"/>
    <property type="match status" value="1"/>
</dbReference>
<dbReference type="RefSeq" id="WP_175276781.1">
    <property type="nucleotide sequence ID" value="NZ_CP054836.1"/>
</dbReference>
<dbReference type="PANTHER" id="PTHR11786">
    <property type="entry name" value="N-HYDROXYARYLAMINE O-ACETYLTRANSFERASE"/>
    <property type="match status" value="1"/>
</dbReference>
<dbReference type="InterPro" id="IPR038765">
    <property type="entry name" value="Papain-like_cys_pep_sf"/>
</dbReference>
<keyword evidence="3" id="KW-0808">Transferase</keyword>
<dbReference type="Gene3D" id="3.30.2140.10">
    <property type="entry name" value="Arylamine N-acetyltransferase"/>
    <property type="match status" value="1"/>
</dbReference>
<name>A0A6N1VDV2_9HYPH</name>